<accession>A0A6A6SQE8</accession>
<name>A0A6A6SQE8_9PLEO</name>
<evidence type="ECO:0000256" key="9">
    <source>
        <dbReference type="SAM" id="SignalP"/>
    </source>
</evidence>
<dbReference type="FunFam" id="2.102.20.10:FF:000001">
    <property type="entry name" value="Beta-galactosidase A"/>
    <property type="match status" value="1"/>
</dbReference>
<gene>
    <name evidence="11" type="ORF">K491DRAFT_783777</name>
</gene>
<evidence type="ECO:0000313" key="12">
    <source>
        <dbReference type="Proteomes" id="UP000799324"/>
    </source>
</evidence>
<reference evidence="11" key="1">
    <citation type="journal article" date="2020" name="Stud. Mycol.">
        <title>101 Dothideomycetes genomes: a test case for predicting lifestyles and emergence of pathogens.</title>
        <authorList>
            <person name="Haridas S."/>
            <person name="Albert R."/>
            <person name="Binder M."/>
            <person name="Bloem J."/>
            <person name="Labutti K."/>
            <person name="Salamov A."/>
            <person name="Andreopoulos B."/>
            <person name="Baker S."/>
            <person name="Barry K."/>
            <person name="Bills G."/>
            <person name="Bluhm B."/>
            <person name="Cannon C."/>
            <person name="Castanera R."/>
            <person name="Culley D."/>
            <person name="Daum C."/>
            <person name="Ezra D."/>
            <person name="Gonzalez J."/>
            <person name="Henrissat B."/>
            <person name="Kuo A."/>
            <person name="Liang C."/>
            <person name="Lipzen A."/>
            <person name="Lutzoni F."/>
            <person name="Magnuson J."/>
            <person name="Mondo S."/>
            <person name="Nolan M."/>
            <person name="Ohm R."/>
            <person name="Pangilinan J."/>
            <person name="Park H.-J."/>
            <person name="Ramirez L."/>
            <person name="Alfaro M."/>
            <person name="Sun H."/>
            <person name="Tritt A."/>
            <person name="Yoshinaga Y."/>
            <person name="Zwiers L.-H."/>
            <person name="Turgeon B."/>
            <person name="Goodwin S."/>
            <person name="Spatafora J."/>
            <person name="Crous P."/>
            <person name="Grigoriev I."/>
        </authorList>
    </citation>
    <scope>NUCLEOTIDE SEQUENCE</scope>
    <source>
        <strain evidence="11">CBS 122681</strain>
    </source>
</reference>
<dbReference type="SUPFAM" id="SSF49785">
    <property type="entry name" value="Galactose-binding domain-like"/>
    <property type="match status" value="2"/>
</dbReference>
<evidence type="ECO:0000256" key="5">
    <source>
        <dbReference type="ARBA" id="ARBA00022801"/>
    </source>
</evidence>
<dbReference type="InterPro" id="IPR036833">
    <property type="entry name" value="BetaGal_dom3_sf"/>
</dbReference>
<dbReference type="Pfam" id="PF10435">
    <property type="entry name" value="BetaGal_dom2"/>
    <property type="match status" value="1"/>
</dbReference>
<dbReference type="SUPFAM" id="SSF51011">
    <property type="entry name" value="Glycosyl hydrolase domain"/>
    <property type="match status" value="1"/>
</dbReference>
<dbReference type="Pfam" id="PF13363">
    <property type="entry name" value="BetaGal_dom3"/>
    <property type="match status" value="1"/>
</dbReference>
<dbReference type="InterPro" id="IPR031330">
    <property type="entry name" value="Gly_Hdrlase_35_cat"/>
</dbReference>
<keyword evidence="5 11" id="KW-0378">Hydrolase</keyword>
<comment type="catalytic activity">
    <reaction evidence="1">
        <text>Hydrolysis of terminal non-reducing beta-D-galactose residues in beta-D-galactosides.</text>
        <dbReference type="EC" id="3.2.1.23"/>
    </reaction>
</comment>
<dbReference type="SUPFAM" id="SSF51445">
    <property type="entry name" value="(Trans)glycosidases"/>
    <property type="match status" value="1"/>
</dbReference>
<dbReference type="GO" id="GO:0004565">
    <property type="term" value="F:beta-galactosidase activity"/>
    <property type="evidence" value="ECO:0007669"/>
    <property type="project" value="UniProtKB-EC"/>
</dbReference>
<feature type="chain" id="PRO_5025628882" description="beta-galactosidase" evidence="9">
    <location>
        <begin position="24"/>
        <end position="1012"/>
    </location>
</feature>
<dbReference type="InterPro" id="IPR025972">
    <property type="entry name" value="BetaGal_dom3"/>
</dbReference>
<evidence type="ECO:0000256" key="7">
    <source>
        <dbReference type="ARBA" id="ARBA00023295"/>
    </source>
</evidence>
<dbReference type="SMART" id="SM01029">
    <property type="entry name" value="BetaGal_dom2"/>
    <property type="match status" value="1"/>
</dbReference>
<evidence type="ECO:0000256" key="6">
    <source>
        <dbReference type="ARBA" id="ARBA00023180"/>
    </source>
</evidence>
<dbReference type="Gene3D" id="2.102.20.10">
    <property type="entry name" value="Beta-galactosidase, domain 2"/>
    <property type="match status" value="1"/>
</dbReference>
<organism evidence="11 12">
    <name type="scientific">Lophiostoma macrostomum CBS 122681</name>
    <dbReference type="NCBI Taxonomy" id="1314788"/>
    <lineage>
        <taxon>Eukaryota</taxon>
        <taxon>Fungi</taxon>
        <taxon>Dikarya</taxon>
        <taxon>Ascomycota</taxon>
        <taxon>Pezizomycotina</taxon>
        <taxon>Dothideomycetes</taxon>
        <taxon>Pleosporomycetidae</taxon>
        <taxon>Pleosporales</taxon>
        <taxon>Lophiostomataceae</taxon>
        <taxon>Lophiostoma</taxon>
    </lineage>
</organism>
<dbReference type="Pfam" id="PF01301">
    <property type="entry name" value="Glyco_hydro_35"/>
    <property type="match status" value="1"/>
</dbReference>
<dbReference type="Gene3D" id="3.20.20.80">
    <property type="entry name" value="Glycosidases"/>
    <property type="match status" value="1"/>
</dbReference>
<dbReference type="PRINTS" id="PR00742">
    <property type="entry name" value="GLHYDRLASE35"/>
</dbReference>
<evidence type="ECO:0000256" key="4">
    <source>
        <dbReference type="ARBA" id="ARBA00022729"/>
    </source>
</evidence>
<feature type="signal peptide" evidence="9">
    <location>
        <begin position="1"/>
        <end position="23"/>
    </location>
</feature>
<dbReference type="InterPro" id="IPR018954">
    <property type="entry name" value="Betagal_dom2"/>
</dbReference>
<evidence type="ECO:0000256" key="1">
    <source>
        <dbReference type="ARBA" id="ARBA00001412"/>
    </source>
</evidence>
<feature type="domain" description="Beta-galactosidase" evidence="10">
    <location>
        <begin position="410"/>
        <end position="591"/>
    </location>
</feature>
<keyword evidence="7" id="KW-0326">Glycosidase</keyword>
<dbReference type="InterPro" id="IPR001944">
    <property type="entry name" value="Glycoside_Hdrlase_35"/>
</dbReference>
<dbReference type="AlphaFoldDB" id="A0A6A6SQE8"/>
<dbReference type="FunFam" id="2.60.390.10:FF:000001">
    <property type="entry name" value="Beta-galactosidase A"/>
    <property type="match status" value="1"/>
</dbReference>
<dbReference type="Pfam" id="PF13364">
    <property type="entry name" value="BetaGal_ABD2"/>
    <property type="match status" value="2"/>
</dbReference>
<dbReference type="InterPro" id="IPR008979">
    <property type="entry name" value="Galactose-bd-like_sf"/>
</dbReference>
<evidence type="ECO:0000256" key="8">
    <source>
        <dbReference type="RuleBase" id="RU003679"/>
    </source>
</evidence>
<proteinExistence type="inferred from homology"/>
<protein>
    <recommendedName>
        <fullName evidence="3">beta-galactosidase</fullName>
        <ecNumber evidence="3">3.2.1.23</ecNumber>
    </recommendedName>
</protein>
<evidence type="ECO:0000313" key="11">
    <source>
        <dbReference type="EMBL" id="KAF2648823.1"/>
    </source>
</evidence>
<keyword evidence="12" id="KW-1185">Reference proteome</keyword>
<evidence type="ECO:0000256" key="2">
    <source>
        <dbReference type="ARBA" id="ARBA00009809"/>
    </source>
</evidence>
<dbReference type="Gene3D" id="2.60.390.10">
    <property type="entry name" value="Beta-galactosidase, domain 3"/>
    <property type="match status" value="1"/>
</dbReference>
<keyword evidence="6" id="KW-0325">Glycoprotein</keyword>
<dbReference type="InterPro" id="IPR037110">
    <property type="entry name" value="Betagal_dom2_sf"/>
</dbReference>
<dbReference type="GO" id="GO:0005975">
    <property type="term" value="P:carbohydrate metabolic process"/>
    <property type="evidence" value="ECO:0007669"/>
    <property type="project" value="InterPro"/>
</dbReference>
<dbReference type="PANTHER" id="PTHR23421">
    <property type="entry name" value="BETA-GALACTOSIDASE RELATED"/>
    <property type="match status" value="1"/>
</dbReference>
<evidence type="ECO:0000259" key="10">
    <source>
        <dbReference type="SMART" id="SM01029"/>
    </source>
</evidence>
<keyword evidence="4 9" id="KW-0732">Signal</keyword>
<dbReference type="EMBL" id="MU004519">
    <property type="protein sequence ID" value="KAF2648823.1"/>
    <property type="molecule type" value="Genomic_DNA"/>
</dbReference>
<evidence type="ECO:0000256" key="3">
    <source>
        <dbReference type="ARBA" id="ARBA00012756"/>
    </source>
</evidence>
<sequence length="1012" mass="110292">MRFLRDFWCLSVLVSSRIVSSKGAAYAQSTSPSQWPLHDDGLNDVVQWDHYSFKVNGQRLFVFSGELHYWRIPVPEVWEDILEKIKAAGFTAFAFYGHWGYHSPNNHTLDFTTGAHDFAQLFEIAKQVGLYVIVRPGPYVNAEANAGGFPLWLTTGAYGELRTNDSKYTEAWEPFFSNYSAITSHHLVTNGGNTLVYQIENEYGEQWEGDASDKVPNVAAAEYMAALENSARDNGIDVPLIHNNPNLNTKSWSKDFAPVNATGNVDVSGLDSYPSCWSCNLDECTGTNGEYVAYQVMNYYDYFGVASPTQPNFFPEFQGGSYNPWGGPEGGCPEDIGANFANLFYRNLVSQRVTAISLYMMYGGTNWGALAAPVTATSYDYSSPISENRLIGSKYSETKNLAMFTRVAEDLTVTNRLGNSTSYTTSSAITATELRNPDTNAGFYVTIHSYSPSSTKESFKLHVSTSIGNLTIPQRSGSIVLNGHQSKILVTDFRMGRATLTYSTAEVLTYAIIDGQPVLVLWAGVGESVEFHIKNARKGSLVSDTKGTNATLYYDTHGAIASIPQITGMTVLQFDTGVRVVVADKAAAYQLWAPNLSDDPFAPVDSSVLVQGPYLVRGASVVSSTLALRGDSSNTTTLEVFAPRSIKSITWNGKNLETSRTSYGSLTAQIAITNGSTSLPSLDSWKVHDGLPERFPNYTDTGAAWVVADHMTTTNPTKPDTLPVLYVDEYGFHNSFHLFRGYFNGSATAVNLAVEGGLAFGWSAWLNGNFVGSYLGNSSVGTGNMTLSFANGTVQTSGTNVLLVIQDNTGHDLRDAATDPRGILKASLEGGATFTKWKIAGTAGGDDVQLDPVRGPLNEGGLTAERLGWHLPGFDDSAWSSATPTNGLSGAGIQFYRTTIPLDIPTGLDVSLAFVLKAGKSKKIRVQLFVNGYQYARFNPWVGNEIRFPVPPGILNYAGDNTIGLSVWAQSEEGAQVSVELETQYVVESSWSSRFDSEYLRPGWREERLAYA</sequence>
<dbReference type="EC" id="3.2.1.23" evidence="3"/>
<dbReference type="InterPro" id="IPR017853">
    <property type="entry name" value="GH"/>
</dbReference>
<dbReference type="SUPFAM" id="SSF117100">
    <property type="entry name" value="Beta-galactosidase LacA, domain 3"/>
    <property type="match status" value="1"/>
</dbReference>
<dbReference type="Gene3D" id="2.60.120.260">
    <property type="entry name" value="Galactose-binding domain-like"/>
    <property type="match status" value="2"/>
</dbReference>
<dbReference type="Proteomes" id="UP000799324">
    <property type="component" value="Unassembled WGS sequence"/>
</dbReference>
<comment type="similarity">
    <text evidence="2 8">Belongs to the glycosyl hydrolase 35 family.</text>
</comment>
<dbReference type="InterPro" id="IPR025300">
    <property type="entry name" value="BetaGal_jelly_roll_dom"/>
</dbReference>
<dbReference type="OrthoDB" id="1657402at2759"/>
<dbReference type="FunFam" id="3.20.20.80:FF:000040">
    <property type="entry name" value="Beta-galactosidase A"/>
    <property type="match status" value="1"/>
</dbReference>